<dbReference type="FunFam" id="2.60.40.10:FF:000189">
    <property type="entry name" value="Neogenin isoform 3"/>
    <property type="match status" value="1"/>
</dbReference>
<dbReference type="AlphaFoldDB" id="A0A8C1IRW3"/>
<sequence length="176" mass="19529">KSEVIDLQQLGNIFSRCRERTDTGLSNFCFYFWIRQAAGDACLSSDIRGFTPFQFVVEPVDTLAVRGLPAVLNCSAASDAPVRVEWKKDGTFLNLVADDRKRQLADGSLLISAVVHSKHNKPDEGVYQCVATIDNLGTISSRTACLTVAGMKTKPSRFRNCIKFDTQNSKLHQNQK</sequence>
<dbReference type="InterPro" id="IPR013783">
    <property type="entry name" value="Ig-like_fold"/>
</dbReference>
<dbReference type="Proteomes" id="UP000694427">
    <property type="component" value="Unplaced"/>
</dbReference>
<name>A0A8C1IRW3_CYPCA</name>
<keyword evidence="2" id="KW-0677">Repeat</keyword>
<dbReference type="SMART" id="SM00409">
    <property type="entry name" value="IG"/>
    <property type="match status" value="1"/>
</dbReference>
<keyword evidence="6" id="KW-1185">Reference proteome</keyword>
<dbReference type="Gene3D" id="2.60.40.10">
    <property type="entry name" value="Immunoglobulins"/>
    <property type="match status" value="1"/>
</dbReference>
<dbReference type="InterPro" id="IPR003599">
    <property type="entry name" value="Ig_sub"/>
</dbReference>
<comment type="similarity">
    <text evidence="1">Belongs to the immunoglobulin superfamily. DCC family.</text>
</comment>
<keyword evidence="3" id="KW-1015">Disulfide bond</keyword>
<reference evidence="5" key="1">
    <citation type="submission" date="2025-08" db="UniProtKB">
        <authorList>
            <consortium name="Ensembl"/>
        </authorList>
    </citation>
    <scope>IDENTIFICATION</scope>
</reference>
<evidence type="ECO:0000256" key="3">
    <source>
        <dbReference type="ARBA" id="ARBA00023157"/>
    </source>
</evidence>
<dbReference type="Ensembl" id="ENSCCRT00010023465.1">
    <property type="protein sequence ID" value="ENSCCRP00010021452.1"/>
    <property type="gene ID" value="ENSCCRG00010009287.1"/>
</dbReference>
<proteinExistence type="inferred from homology"/>
<protein>
    <submittedName>
        <fullName evidence="5">Uncharacterized protein</fullName>
    </submittedName>
</protein>
<evidence type="ECO:0000256" key="1">
    <source>
        <dbReference type="ARBA" id="ARBA00009588"/>
    </source>
</evidence>
<dbReference type="PANTHER" id="PTHR44170:SF14">
    <property type="entry name" value="NEOGENIN"/>
    <property type="match status" value="1"/>
</dbReference>
<keyword evidence="4" id="KW-0393">Immunoglobulin domain</keyword>
<accession>A0A8C1IRW3</accession>
<dbReference type="Pfam" id="PF13895">
    <property type="entry name" value="Ig_2"/>
    <property type="match status" value="1"/>
</dbReference>
<dbReference type="InterPro" id="IPR036179">
    <property type="entry name" value="Ig-like_dom_sf"/>
</dbReference>
<dbReference type="SUPFAM" id="SSF48726">
    <property type="entry name" value="Immunoglobulin"/>
    <property type="match status" value="1"/>
</dbReference>
<organism evidence="5 6">
    <name type="scientific">Cyprinus carpio</name>
    <name type="common">Common carp</name>
    <dbReference type="NCBI Taxonomy" id="7962"/>
    <lineage>
        <taxon>Eukaryota</taxon>
        <taxon>Metazoa</taxon>
        <taxon>Chordata</taxon>
        <taxon>Craniata</taxon>
        <taxon>Vertebrata</taxon>
        <taxon>Euteleostomi</taxon>
        <taxon>Actinopterygii</taxon>
        <taxon>Neopterygii</taxon>
        <taxon>Teleostei</taxon>
        <taxon>Ostariophysi</taxon>
        <taxon>Cypriniformes</taxon>
        <taxon>Cyprinidae</taxon>
        <taxon>Cyprininae</taxon>
        <taxon>Cyprinus</taxon>
    </lineage>
</organism>
<evidence type="ECO:0000313" key="6">
    <source>
        <dbReference type="Proteomes" id="UP000694427"/>
    </source>
</evidence>
<dbReference type="PANTHER" id="PTHR44170">
    <property type="entry name" value="PROTEIN SIDEKICK"/>
    <property type="match status" value="1"/>
</dbReference>
<dbReference type="GO" id="GO:0098609">
    <property type="term" value="P:cell-cell adhesion"/>
    <property type="evidence" value="ECO:0007669"/>
    <property type="project" value="TreeGrafter"/>
</dbReference>
<reference evidence="5" key="2">
    <citation type="submission" date="2025-09" db="UniProtKB">
        <authorList>
            <consortium name="Ensembl"/>
        </authorList>
    </citation>
    <scope>IDENTIFICATION</scope>
</reference>
<dbReference type="InterPro" id="IPR007110">
    <property type="entry name" value="Ig-like_dom"/>
</dbReference>
<evidence type="ECO:0000313" key="5">
    <source>
        <dbReference type="Ensembl" id="ENSCCRP00010021452.1"/>
    </source>
</evidence>
<dbReference type="CDD" id="cd05722">
    <property type="entry name" value="IgI_1_Neogenin_like"/>
    <property type="match status" value="1"/>
</dbReference>
<evidence type="ECO:0000256" key="2">
    <source>
        <dbReference type="ARBA" id="ARBA00022737"/>
    </source>
</evidence>
<dbReference type="PROSITE" id="PS50835">
    <property type="entry name" value="IG_LIKE"/>
    <property type="match status" value="1"/>
</dbReference>
<evidence type="ECO:0000256" key="4">
    <source>
        <dbReference type="ARBA" id="ARBA00023319"/>
    </source>
</evidence>